<evidence type="ECO:0000313" key="1">
    <source>
        <dbReference type="EMBL" id="JAH89001.1"/>
    </source>
</evidence>
<protein>
    <submittedName>
        <fullName evidence="1">Uncharacterized protein</fullName>
    </submittedName>
</protein>
<reference evidence="1" key="2">
    <citation type="journal article" date="2015" name="Fish Shellfish Immunol.">
        <title>Early steps in the European eel (Anguilla anguilla)-Vibrio vulnificus interaction in the gills: Role of the RtxA13 toxin.</title>
        <authorList>
            <person name="Callol A."/>
            <person name="Pajuelo D."/>
            <person name="Ebbesson L."/>
            <person name="Teles M."/>
            <person name="MacKenzie S."/>
            <person name="Amaro C."/>
        </authorList>
    </citation>
    <scope>NUCLEOTIDE SEQUENCE</scope>
</reference>
<sequence>MSTGKNDPLTERMTKQMKVTNLFRYGAHFSLQ</sequence>
<dbReference type="AlphaFoldDB" id="A0A0E9WFD0"/>
<name>A0A0E9WFD0_ANGAN</name>
<proteinExistence type="predicted"/>
<dbReference type="EMBL" id="GBXM01019576">
    <property type="protein sequence ID" value="JAH89001.1"/>
    <property type="molecule type" value="Transcribed_RNA"/>
</dbReference>
<accession>A0A0E9WFD0</accession>
<reference evidence="1" key="1">
    <citation type="submission" date="2014-11" db="EMBL/GenBank/DDBJ databases">
        <authorList>
            <person name="Amaro Gonzalez C."/>
        </authorList>
    </citation>
    <scope>NUCLEOTIDE SEQUENCE</scope>
</reference>
<organism evidence="1">
    <name type="scientific">Anguilla anguilla</name>
    <name type="common">European freshwater eel</name>
    <name type="synonym">Muraena anguilla</name>
    <dbReference type="NCBI Taxonomy" id="7936"/>
    <lineage>
        <taxon>Eukaryota</taxon>
        <taxon>Metazoa</taxon>
        <taxon>Chordata</taxon>
        <taxon>Craniata</taxon>
        <taxon>Vertebrata</taxon>
        <taxon>Euteleostomi</taxon>
        <taxon>Actinopterygii</taxon>
        <taxon>Neopterygii</taxon>
        <taxon>Teleostei</taxon>
        <taxon>Anguilliformes</taxon>
        <taxon>Anguillidae</taxon>
        <taxon>Anguilla</taxon>
    </lineage>
</organism>